<feature type="compositionally biased region" description="Pro residues" evidence="5">
    <location>
        <begin position="1"/>
        <end position="10"/>
    </location>
</feature>
<protein>
    <submittedName>
        <fullName evidence="7">TetR family transcriptional regulator</fullName>
    </submittedName>
</protein>
<dbReference type="PANTHER" id="PTHR30055">
    <property type="entry name" value="HTH-TYPE TRANSCRIPTIONAL REGULATOR RUTR"/>
    <property type="match status" value="1"/>
</dbReference>
<evidence type="ECO:0000256" key="4">
    <source>
        <dbReference type="PROSITE-ProRule" id="PRU00335"/>
    </source>
</evidence>
<feature type="DNA-binding region" description="H-T-H motif" evidence="4">
    <location>
        <begin position="46"/>
        <end position="65"/>
    </location>
</feature>
<proteinExistence type="predicted"/>
<dbReference type="RefSeq" id="WP_132190169.1">
    <property type="nucleotide sequence ID" value="NZ_SLWM01000003.1"/>
</dbReference>
<comment type="caution">
    <text evidence="7">The sequence shown here is derived from an EMBL/GenBank/DDBJ whole genome shotgun (WGS) entry which is preliminary data.</text>
</comment>
<evidence type="ECO:0000313" key="8">
    <source>
        <dbReference type="Proteomes" id="UP000295818"/>
    </source>
</evidence>
<evidence type="ECO:0000256" key="3">
    <source>
        <dbReference type="ARBA" id="ARBA00023163"/>
    </source>
</evidence>
<evidence type="ECO:0000313" key="7">
    <source>
        <dbReference type="EMBL" id="TCO27361.1"/>
    </source>
</evidence>
<sequence length="226" mass="24404">MKPSTPPTTSPAPRQRQRRPRGSLTPDRIVEAAERVATTEGFEALTVRAVAADLESSAMALYRHFTTKELLVDALLDTVLGRFECAPPTDDWLEDLRTFARSHRRLLTMHPWAVAPLFSHPSPGLNAVRIGEEALRILARGGITDDAAVATFSGIIALNYGWSAFTVARDDSAEPTLPAALAALPADQFPLTISVASSMGNYGSDAHYNLVLNQLLTGEKSTAPQL</sequence>
<dbReference type="InterPro" id="IPR001647">
    <property type="entry name" value="HTH_TetR"/>
</dbReference>
<accession>A0ABY2BP05</accession>
<dbReference type="EMBL" id="SLWM01000003">
    <property type="protein sequence ID" value="TCO27361.1"/>
    <property type="molecule type" value="Genomic_DNA"/>
</dbReference>
<dbReference type="Pfam" id="PF02909">
    <property type="entry name" value="TetR_C_1"/>
    <property type="match status" value="1"/>
</dbReference>
<evidence type="ECO:0000256" key="1">
    <source>
        <dbReference type="ARBA" id="ARBA00023015"/>
    </source>
</evidence>
<dbReference type="Proteomes" id="UP000295818">
    <property type="component" value="Unassembled WGS sequence"/>
</dbReference>
<dbReference type="SUPFAM" id="SSF48498">
    <property type="entry name" value="Tetracyclin repressor-like, C-terminal domain"/>
    <property type="match status" value="1"/>
</dbReference>
<gene>
    <name evidence="7" type="ORF">EV644_10357</name>
</gene>
<dbReference type="InterPro" id="IPR036271">
    <property type="entry name" value="Tet_transcr_reg_TetR-rel_C_sf"/>
</dbReference>
<keyword evidence="2 4" id="KW-0238">DNA-binding</keyword>
<evidence type="ECO:0000256" key="2">
    <source>
        <dbReference type="ARBA" id="ARBA00023125"/>
    </source>
</evidence>
<keyword evidence="1" id="KW-0805">Transcription regulation</keyword>
<keyword evidence="3" id="KW-0804">Transcription</keyword>
<dbReference type="SUPFAM" id="SSF46689">
    <property type="entry name" value="Homeodomain-like"/>
    <property type="match status" value="1"/>
</dbReference>
<dbReference type="Gene3D" id="1.10.357.10">
    <property type="entry name" value="Tetracycline Repressor, domain 2"/>
    <property type="match status" value="1"/>
</dbReference>
<organism evidence="7 8">
    <name type="scientific">Kribbella orskensis</name>
    <dbReference type="NCBI Taxonomy" id="2512216"/>
    <lineage>
        <taxon>Bacteria</taxon>
        <taxon>Bacillati</taxon>
        <taxon>Actinomycetota</taxon>
        <taxon>Actinomycetes</taxon>
        <taxon>Propionibacteriales</taxon>
        <taxon>Kribbellaceae</taxon>
        <taxon>Kribbella</taxon>
    </lineage>
</organism>
<feature type="domain" description="HTH tetR-type" evidence="6">
    <location>
        <begin position="23"/>
        <end position="83"/>
    </location>
</feature>
<keyword evidence="8" id="KW-1185">Reference proteome</keyword>
<dbReference type="InterPro" id="IPR050109">
    <property type="entry name" value="HTH-type_TetR-like_transc_reg"/>
</dbReference>
<dbReference type="PROSITE" id="PS50977">
    <property type="entry name" value="HTH_TETR_2"/>
    <property type="match status" value="1"/>
</dbReference>
<feature type="region of interest" description="Disordered" evidence="5">
    <location>
        <begin position="1"/>
        <end position="24"/>
    </location>
</feature>
<reference evidence="7 8" key="1">
    <citation type="journal article" date="2015" name="Stand. Genomic Sci.">
        <title>Genomic Encyclopedia of Bacterial and Archaeal Type Strains, Phase III: the genomes of soil and plant-associated and newly described type strains.</title>
        <authorList>
            <person name="Whitman W.B."/>
            <person name="Woyke T."/>
            <person name="Klenk H.P."/>
            <person name="Zhou Y."/>
            <person name="Lilburn T.G."/>
            <person name="Beck B.J."/>
            <person name="De Vos P."/>
            <person name="Vandamme P."/>
            <person name="Eisen J.A."/>
            <person name="Garrity G."/>
            <person name="Hugenholtz P."/>
            <person name="Kyrpides N.C."/>
        </authorList>
    </citation>
    <scope>NUCLEOTIDE SEQUENCE [LARGE SCALE GENOMIC DNA]</scope>
    <source>
        <strain evidence="7 8">VKM Ac-2538</strain>
    </source>
</reference>
<dbReference type="PANTHER" id="PTHR30055:SF151">
    <property type="entry name" value="TRANSCRIPTIONAL REGULATORY PROTEIN"/>
    <property type="match status" value="1"/>
</dbReference>
<name>A0ABY2BP05_9ACTN</name>
<dbReference type="Pfam" id="PF00440">
    <property type="entry name" value="TetR_N"/>
    <property type="match status" value="1"/>
</dbReference>
<evidence type="ECO:0000259" key="6">
    <source>
        <dbReference type="PROSITE" id="PS50977"/>
    </source>
</evidence>
<evidence type="ECO:0000256" key="5">
    <source>
        <dbReference type="SAM" id="MobiDB-lite"/>
    </source>
</evidence>
<dbReference type="InterPro" id="IPR009057">
    <property type="entry name" value="Homeodomain-like_sf"/>
</dbReference>
<dbReference type="InterPro" id="IPR004111">
    <property type="entry name" value="Repressor_TetR_C"/>
</dbReference>